<reference evidence="2" key="1">
    <citation type="submission" date="2018-05" db="EMBL/GenBank/DDBJ databases">
        <authorList>
            <person name="Lanie J.A."/>
            <person name="Ng W.-L."/>
            <person name="Kazmierczak K.M."/>
            <person name="Andrzejewski T.M."/>
            <person name="Davidsen T.M."/>
            <person name="Wayne K.J."/>
            <person name="Tettelin H."/>
            <person name="Glass J.I."/>
            <person name="Rusch D."/>
            <person name="Podicherti R."/>
            <person name="Tsui H.-C.T."/>
            <person name="Winkler M.E."/>
        </authorList>
    </citation>
    <scope>NUCLEOTIDE SEQUENCE</scope>
</reference>
<keyword evidence="1" id="KW-1133">Transmembrane helix</keyword>
<keyword evidence="1" id="KW-0812">Transmembrane</keyword>
<accession>A0A382GPQ9</accession>
<dbReference type="EMBL" id="UINC01056731">
    <property type="protein sequence ID" value="SVB77110.1"/>
    <property type="molecule type" value="Genomic_DNA"/>
</dbReference>
<evidence type="ECO:0000313" key="2">
    <source>
        <dbReference type="EMBL" id="SVB77110.1"/>
    </source>
</evidence>
<protein>
    <submittedName>
        <fullName evidence="2">Uncharacterized protein</fullName>
    </submittedName>
</protein>
<sequence length="74" mass="7843">MGPIMGALSTVGGWAKSVTDFGLTIITALIVLDILYPNSSYITENLARVVGDFGDQGVAGLIVVLLFLVLYRRG</sequence>
<gene>
    <name evidence="2" type="ORF">METZ01_LOCUS229964</name>
</gene>
<evidence type="ECO:0000256" key="1">
    <source>
        <dbReference type="SAM" id="Phobius"/>
    </source>
</evidence>
<proteinExistence type="predicted"/>
<organism evidence="2">
    <name type="scientific">marine metagenome</name>
    <dbReference type="NCBI Taxonomy" id="408172"/>
    <lineage>
        <taxon>unclassified sequences</taxon>
        <taxon>metagenomes</taxon>
        <taxon>ecological metagenomes</taxon>
    </lineage>
</organism>
<keyword evidence="1" id="KW-0472">Membrane</keyword>
<dbReference type="AlphaFoldDB" id="A0A382GPQ9"/>
<name>A0A382GPQ9_9ZZZZ</name>
<feature type="transmembrane region" description="Helical" evidence="1">
    <location>
        <begin position="21"/>
        <end position="41"/>
    </location>
</feature>
<feature type="transmembrane region" description="Helical" evidence="1">
    <location>
        <begin position="53"/>
        <end position="71"/>
    </location>
</feature>